<dbReference type="SMART" id="SM00860">
    <property type="entry name" value="SMI1_KNR4"/>
    <property type="match status" value="1"/>
</dbReference>
<dbReference type="SUPFAM" id="SSF160631">
    <property type="entry name" value="SMI1/KNR4-like"/>
    <property type="match status" value="1"/>
</dbReference>
<proteinExistence type="predicted"/>
<reference evidence="2 3" key="1">
    <citation type="submission" date="2024-07" db="EMBL/GenBank/DDBJ databases">
        <title>Whole genome sequencing of Prodigiosin pigment-producing Streptomyces salinarius isolated from rhizosphere soil of Arachis hypogaea.</title>
        <authorList>
            <person name="Vidhya A."/>
            <person name="Ramya S."/>
        </authorList>
    </citation>
    <scope>NUCLEOTIDE SEQUENCE [LARGE SCALE GENOMIC DNA]</scope>
    <source>
        <strain evidence="2 3">VRMG2420</strain>
    </source>
</reference>
<protein>
    <submittedName>
        <fullName evidence="2">SMI1/KNR4 family protein</fullName>
    </submittedName>
</protein>
<evidence type="ECO:0000313" key="2">
    <source>
        <dbReference type="EMBL" id="MFI7869075.1"/>
    </source>
</evidence>
<sequence length="637" mass="70303">MSGISSNGSFNWGQFLQRWQEEWVPRPDQEEDGGPGSVVLGRDPAGEAAIAAAEKRLGRRLPPSYREFLAVSDGWYVDQTAGVYHLGGVAELDWFEDPDDLTSTYEEFLDDDPPREAVLLAGMWRRSLRLETDSDMTYALLDPGDLDGDGEWALYVYQGWGGEFPDRYPSFRAYMEAMYRHFHETRAERSDFVNATTREQDARVERARVLVLRGRYEEAVPLLEEASEFGRPHSVVLLNQIRHFLDPHNPRGYGNLVADARYLPDILPVSALGPAQEQRRVDGDEHWLGMMAARGAGREAAEAVLGAVRNGTYRYAPAGPWGRAVDEAREAARWGACDAAWRVLRDALPRWEQPGPLLVVPLGLLADPVLGPLVTPERGREVLATPRGGQAGPVPEPVADLDPPGLAWLAEPGGFRRSFGGAYRCVWVEGVGPERLPELIGEEGAVLSGPVRPFDVARSARRPHEREDEGVELWEDRAVVAVGRADGAWSFAFDGYGLHHMSQLFRSPVADASAGGRAVVVWCEPGQASAGGRPDAFHLSVADGGEELYAFTLWGAEVERSGAIPEALDPDRLFRPEDSGQEGHLRALKALHGELGLSLPRFALTRGRLPTFTTRSWTRAPREGEGFAYLAFRRTRG</sequence>
<dbReference type="InterPro" id="IPR018958">
    <property type="entry name" value="Knr4/Smi1-like_dom"/>
</dbReference>
<evidence type="ECO:0000313" key="3">
    <source>
        <dbReference type="Proteomes" id="UP001614264"/>
    </source>
</evidence>
<accession>A0ABW8B2B6</accession>
<feature type="domain" description="Knr4/Smi1-like" evidence="1">
    <location>
        <begin position="44"/>
        <end position="111"/>
    </location>
</feature>
<dbReference type="Gene3D" id="3.40.1580.10">
    <property type="entry name" value="SMI1/KNR4-like"/>
    <property type="match status" value="1"/>
</dbReference>
<comment type="caution">
    <text evidence="2">The sequence shown here is derived from an EMBL/GenBank/DDBJ whole genome shotgun (WGS) entry which is preliminary data.</text>
</comment>
<dbReference type="InterPro" id="IPR037883">
    <property type="entry name" value="Knr4/Smi1-like_sf"/>
</dbReference>
<organism evidence="2 3">
    <name type="scientific">Streptomyces salinarius</name>
    <dbReference type="NCBI Taxonomy" id="2762598"/>
    <lineage>
        <taxon>Bacteria</taxon>
        <taxon>Bacillati</taxon>
        <taxon>Actinomycetota</taxon>
        <taxon>Actinomycetes</taxon>
        <taxon>Kitasatosporales</taxon>
        <taxon>Streptomycetaceae</taxon>
        <taxon>Streptomyces</taxon>
    </lineage>
</organism>
<dbReference type="Pfam" id="PF09346">
    <property type="entry name" value="SMI1_KNR4"/>
    <property type="match status" value="1"/>
</dbReference>
<evidence type="ECO:0000259" key="1">
    <source>
        <dbReference type="SMART" id="SM00860"/>
    </source>
</evidence>
<gene>
    <name evidence="2" type="ORF">AB4829_00535</name>
</gene>
<dbReference type="Proteomes" id="UP001614264">
    <property type="component" value="Unassembled WGS sequence"/>
</dbReference>
<keyword evidence="3" id="KW-1185">Reference proteome</keyword>
<name>A0ABW8B2B6_9ACTN</name>
<dbReference type="EMBL" id="JBITPR010000007">
    <property type="protein sequence ID" value="MFI7869075.1"/>
    <property type="molecule type" value="Genomic_DNA"/>
</dbReference>
<dbReference type="RefSeq" id="WP_399590570.1">
    <property type="nucleotide sequence ID" value="NZ_JBITPR010000007.1"/>
</dbReference>